<dbReference type="KEGG" id="sdyn:Mal52_56670"/>
<dbReference type="GO" id="GO:0016787">
    <property type="term" value="F:hydrolase activity"/>
    <property type="evidence" value="ECO:0007669"/>
    <property type="project" value="UniProtKB-KW"/>
</dbReference>
<feature type="domain" description="Chemotaxis phosphatase CheX-like" evidence="2">
    <location>
        <begin position="52"/>
        <end position="146"/>
    </location>
</feature>
<evidence type="ECO:0000313" key="4">
    <source>
        <dbReference type="Proteomes" id="UP000319383"/>
    </source>
</evidence>
<dbReference type="SUPFAM" id="SSF103039">
    <property type="entry name" value="CheC-like"/>
    <property type="match status" value="1"/>
</dbReference>
<dbReference type="Proteomes" id="UP000319383">
    <property type="component" value="Chromosome"/>
</dbReference>
<proteinExistence type="predicted"/>
<keyword evidence="1" id="KW-0145">Chemotaxis</keyword>
<dbReference type="EC" id="3.-.-.-" evidence="3"/>
<dbReference type="AlphaFoldDB" id="A0A517ZXC7"/>
<organism evidence="3 4">
    <name type="scientific">Symmachiella dynata</name>
    <dbReference type="NCBI Taxonomy" id="2527995"/>
    <lineage>
        <taxon>Bacteria</taxon>
        <taxon>Pseudomonadati</taxon>
        <taxon>Planctomycetota</taxon>
        <taxon>Planctomycetia</taxon>
        <taxon>Planctomycetales</taxon>
        <taxon>Planctomycetaceae</taxon>
        <taxon>Symmachiella</taxon>
    </lineage>
</organism>
<accession>A0A517ZXC7</accession>
<dbReference type="CDD" id="cd17906">
    <property type="entry name" value="CheX"/>
    <property type="match status" value="1"/>
</dbReference>
<dbReference type="RefSeq" id="WP_145379833.1">
    <property type="nucleotide sequence ID" value="NZ_CP036276.1"/>
</dbReference>
<keyword evidence="3" id="KW-0378">Hydrolase</keyword>
<gene>
    <name evidence="3" type="primary">cheX_2</name>
    <name evidence="3" type="ORF">Mal52_56670</name>
</gene>
<keyword evidence="4" id="KW-1185">Reference proteome</keyword>
<dbReference type="InterPro" id="IPR028051">
    <property type="entry name" value="CheX-like_dom"/>
</dbReference>
<dbReference type="PANTHER" id="PTHR39452">
    <property type="entry name" value="CHEY-P PHOSPHATASE CHEX"/>
    <property type="match status" value="1"/>
</dbReference>
<dbReference type="PANTHER" id="PTHR39452:SF1">
    <property type="entry name" value="CHEY-P PHOSPHATASE CHEX"/>
    <property type="match status" value="1"/>
</dbReference>
<dbReference type="InterPro" id="IPR028976">
    <property type="entry name" value="CheC-like_sf"/>
</dbReference>
<dbReference type="InterPro" id="IPR038756">
    <property type="entry name" value="CheX-like"/>
</dbReference>
<reference evidence="3 4" key="1">
    <citation type="submission" date="2019-02" db="EMBL/GenBank/DDBJ databases">
        <title>Deep-cultivation of Planctomycetes and their phenomic and genomic characterization uncovers novel biology.</title>
        <authorList>
            <person name="Wiegand S."/>
            <person name="Jogler M."/>
            <person name="Boedeker C."/>
            <person name="Pinto D."/>
            <person name="Vollmers J."/>
            <person name="Rivas-Marin E."/>
            <person name="Kohn T."/>
            <person name="Peeters S.H."/>
            <person name="Heuer A."/>
            <person name="Rast P."/>
            <person name="Oberbeckmann S."/>
            <person name="Bunk B."/>
            <person name="Jeske O."/>
            <person name="Meyerdierks A."/>
            <person name="Storesund J.E."/>
            <person name="Kallscheuer N."/>
            <person name="Luecker S."/>
            <person name="Lage O.M."/>
            <person name="Pohl T."/>
            <person name="Merkel B.J."/>
            <person name="Hornburger P."/>
            <person name="Mueller R.-W."/>
            <person name="Bruemmer F."/>
            <person name="Labrenz M."/>
            <person name="Spormann A.M."/>
            <person name="Op den Camp H."/>
            <person name="Overmann J."/>
            <person name="Amann R."/>
            <person name="Jetten M.S.M."/>
            <person name="Mascher T."/>
            <person name="Medema M.H."/>
            <person name="Devos D.P."/>
            <person name="Kaster A.-K."/>
            <person name="Ovreas L."/>
            <person name="Rohde M."/>
            <person name="Galperin M.Y."/>
            <person name="Jogler C."/>
        </authorList>
    </citation>
    <scope>NUCLEOTIDE SEQUENCE [LARGE SCALE GENOMIC DNA]</scope>
    <source>
        <strain evidence="3 4">Mal52</strain>
    </source>
</reference>
<sequence>MSAAVEQKMASDVDYINPVITSTKNVFEMMLGASVARTGLKLKTQVTPEHEVSAVIGLTGLVQGTFVLSFGKEMSFSVLDQLVGIKTDEVNNEVCDAIGELANMIAGAAKAHLAQLELSLSIPNVVTGAGHVVHYPSDVVPICISFDSDLGPFTIEVGFTKPVH</sequence>
<protein>
    <submittedName>
        <fullName evidence="3">CheY-P phosphatase CheX</fullName>
        <ecNumber evidence="3">3.-.-.-</ecNumber>
    </submittedName>
</protein>
<evidence type="ECO:0000256" key="1">
    <source>
        <dbReference type="ARBA" id="ARBA00022500"/>
    </source>
</evidence>
<dbReference type="EMBL" id="CP036276">
    <property type="protein sequence ID" value="QDU47139.1"/>
    <property type="molecule type" value="Genomic_DNA"/>
</dbReference>
<evidence type="ECO:0000259" key="2">
    <source>
        <dbReference type="Pfam" id="PF13690"/>
    </source>
</evidence>
<evidence type="ECO:0000313" key="3">
    <source>
        <dbReference type="EMBL" id="QDU47139.1"/>
    </source>
</evidence>
<dbReference type="GO" id="GO:0006935">
    <property type="term" value="P:chemotaxis"/>
    <property type="evidence" value="ECO:0007669"/>
    <property type="project" value="UniProtKB-KW"/>
</dbReference>
<dbReference type="Pfam" id="PF13690">
    <property type="entry name" value="CheX"/>
    <property type="match status" value="1"/>
</dbReference>
<dbReference type="Gene3D" id="3.40.1550.10">
    <property type="entry name" value="CheC-like"/>
    <property type="match status" value="1"/>
</dbReference>
<name>A0A517ZXC7_9PLAN</name>